<keyword evidence="3" id="KW-1185">Reference proteome</keyword>
<accession>A0ABV3V6Q9</accession>
<evidence type="ECO:0000313" key="2">
    <source>
        <dbReference type="EMBL" id="MEX3736971.1"/>
    </source>
</evidence>
<proteinExistence type="predicted"/>
<protein>
    <submittedName>
        <fullName evidence="2">Bifunctional DNA primase/polymerase</fullName>
    </submittedName>
</protein>
<sequence>MSNLNVTLELAQRGFTPLVLAPLTKQPFQKGYYDNATRDADPPTEVYQAAQRSAEWVESHRATNFARFRDEKTGEITYAPAVAAAQVEDYRTYQPNVGLYLGASRLVVIDVDSPAEYQSWMELCAEFGFDPGPPTIQSPGACRNGVWVHSDGGHWYYQAGALSPVLQRQAGLSNIRLSAKGFLGPREAEGLQLPAFMTNKRLTAVPPSQRVEGFYNGSLETIPSLPEFLQTMVREFDIAESAKKSHRPKGTGTDDPQLVAWEATVDVAALLDGWDVNGADDGCEVIAHPQASTSRSAVVHEPRCRHHKADTDHRLVTFHTVTRPDWVEDALNGKDSCAVSTLYAYKHFDGSAVAMKRAMGFRTGGGQAFIPPTTAQPAGAATTALATAPTHAVRRLVVTMPLAPRRATSPKPVAVPAPMPTPEPTPAVQTIEEVVSPAPAEETAEDSTQVERDTREIPEDSWNADTRYIGIPSCWREESPLSRLYARLLQVAVTPPSSTIPHLSEALSVLSEPAPLGANEDTKREYNIGQWKVRTDLHASNRMVTTDQLAEELGVPSHRVRAWMRALIPVAESQGLYIRERVDERRTKQRAAEWNAAQTDPKKQCKTYGIPTAATDTAWTVFTIPTNLEN</sequence>
<feature type="domain" description="DNA primase/polymerase bifunctional N-terminal" evidence="1">
    <location>
        <begin position="8"/>
        <end position="164"/>
    </location>
</feature>
<dbReference type="RefSeq" id="WP_368572295.1">
    <property type="nucleotide sequence ID" value="NZ_JBDLOU010000003.1"/>
</dbReference>
<dbReference type="EMBL" id="JBDLOU010000003">
    <property type="protein sequence ID" value="MEX3736971.1"/>
    <property type="molecule type" value="Genomic_DNA"/>
</dbReference>
<reference evidence="2 3" key="1">
    <citation type="submission" date="2024-04" db="EMBL/GenBank/DDBJ databases">
        <title>Genomic Markers of Mycobacteria.</title>
        <authorList>
            <person name="Soliman M.S."/>
            <person name="Elkholy A."/>
            <person name="Soliman N.S."/>
            <person name="Abbas A."/>
            <person name="Khayrat S."/>
            <person name="Shawky S."/>
        </authorList>
    </citation>
    <scope>NUCLEOTIDE SEQUENCE [LARGE SCALE GENOMIC DNA]</scope>
    <source>
        <strain evidence="2 3">Egy-CU-AM5</strain>
    </source>
</reference>
<dbReference type="Pfam" id="PF09250">
    <property type="entry name" value="Prim-Pol"/>
    <property type="match status" value="1"/>
</dbReference>
<evidence type="ECO:0000313" key="3">
    <source>
        <dbReference type="Proteomes" id="UP001558474"/>
    </source>
</evidence>
<dbReference type="InterPro" id="IPR015330">
    <property type="entry name" value="DNA_primase/pol_bifunc_N"/>
</dbReference>
<gene>
    <name evidence="2" type="ORF">ABFW12_01845</name>
</gene>
<evidence type="ECO:0000259" key="1">
    <source>
        <dbReference type="Pfam" id="PF09250"/>
    </source>
</evidence>
<comment type="caution">
    <text evidence="2">The sequence shown here is derived from an EMBL/GenBank/DDBJ whole genome shotgun (WGS) entry which is preliminary data.</text>
</comment>
<dbReference type="Proteomes" id="UP001558474">
    <property type="component" value="Unassembled WGS sequence"/>
</dbReference>
<organism evidence="2 3">
    <name type="scientific">Mycolicibacterium porcinum</name>
    <dbReference type="NCBI Taxonomy" id="39693"/>
    <lineage>
        <taxon>Bacteria</taxon>
        <taxon>Bacillati</taxon>
        <taxon>Actinomycetota</taxon>
        <taxon>Actinomycetes</taxon>
        <taxon>Mycobacteriales</taxon>
        <taxon>Mycobacteriaceae</taxon>
        <taxon>Mycolicibacterium</taxon>
    </lineage>
</organism>
<name>A0ABV3V6Q9_9MYCO</name>